<name>A0ABP0R3M9_9DINO</name>
<evidence type="ECO:0000256" key="1">
    <source>
        <dbReference type="SAM" id="MobiDB-lite"/>
    </source>
</evidence>
<evidence type="ECO:0000259" key="2">
    <source>
        <dbReference type="Pfam" id="PF13229"/>
    </source>
</evidence>
<dbReference type="InterPro" id="IPR012334">
    <property type="entry name" value="Pectin_lyas_fold"/>
</dbReference>
<dbReference type="Proteomes" id="UP001642484">
    <property type="component" value="Unassembled WGS sequence"/>
</dbReference>
<proteinExistence type="predicted"/>
<dbReference type="SUPFAM" id="SSF51126">
    <property type="entry name" value="Pectin lyase-like"/>
    <property type="match status" value="1"/>
</dbReference>
<evidence type="ECO:0000313" key="4">
    <source>
        <dbReference type="Proteomes" id="UP001642484"/>
    </source>
</evidence>
<reference evidence="3 4" key="1">
    <citation type="submission" date="2024-02" db="EMBL/GenBank/DDBJ databases">
        <authorList>
            <person name="Chen Y."/>
            <person name="Shah S."/>
            <person name="Dougan E. K."/>
            <person name="Thang M."/>
            <person name="Chan C."/>
        </authorList>
    </citation>
    <scope>NUCLEOTIDE SEQUENCE [LARGE SCALE GENOMIC DNA]</scope>
</reference>
<feature type="compositionally biased region" description="Basic residues" evidence="1">
    <location>
        <begin position="1"/>
        <end position="16"/>
    </location>
</feature>
<dbReference type="InterPro" id="IPR039448">
    <property type="entry name" value="Beta_helix"/>
</dbReference>
<evidence type="ECO:0000313" key="3">
    <source>
        <dbReference type="EMBL" id="CAK9094210.1"/>
    </source>
</evidence>
<dbReference type="EMBL" id="CAXAMN010025306">
    <property type="protein sequence ID" value="CAK9094210.1"/>
    <property type="molecule type" value="Genomic_DNA"/>
</dbReference>
<protein>
    <recommendedName>
        <fullName evidence="2">Right handed beta helix domain-containing protein</fullName>
    </recommendedName>
</protein>
<dbReference type="CDD" id="cd00084">
    <property type="entry name" value="HMG-box_SF"/>
    <property type="match status" value="1"/>
</dbReference>
<organism evidence="3 4">
    <name type="scientific">Durusdinium trenchii</name>
    <dbReference type="NCBI Taxonomy" id="1381693"/>
    <lineage>
        <taxon>Eukaryota</taxon>
        <taxon>Sar</taxon>
        <taxon>Alveolata</taxon>
        <taxon>Dinophyceae</taxon>
        <taxon>Suessiales</taxon>
        <taxon>Symbiodiniaceae</taxon>
        <taxon>Durusdinium</taxon>
    </lineage>
</organism>
<comment type="caution">
    <text evidence="3">The sequence shown here is derived from an EMBL/GenBank/DDBJ whole genome shotgun (WGS) entry which is preliminary data.</text>
</comment>
<gene>
    <name evidence="3" type="ORF">CCMP2556_LOCUS44949</name>
</gene>
<keyword evidence="4" id="KW-1185">Reference proteome</keyword>
<feature type="domain" description="Right handed beta helix" evidence="2">
    <location>
        <begin position="132"/>
        <end position="253"/>
    </location>
</feature>
<accession>A0ABP0R3M9</accession>
<dbReference type="Gene3D" id="2.160.20.10">
    <property type="entry name" value="Single-stranded right-handed beta-helix, Pectin lyase-like"/>
    <property type="match status" value="1"/>
</dbReference>
<dbReference type="Pfam" id="PF13229">
    <property type="entry name" value="Beta_helix"/>
    <property type="match status" value="1"/>
</dbReference>
<sequence>MKASVKKPKAKAKKNSKTAAAREGQIVPRVKKPAIPELPITKLIADAQADGKQLVQLPKGELTQSNRVVVHSSILLEASPGSLLPPTLHVPGIVVTGEASLTLRHVCIKFKGGPPSGETLIEVRSGARLELIDCHLDGAGVKVCPDAFAHLTRTRVYKSSSCGISAFDSGELVLRECEIMDCEGEGVHSTSGKRLCISDSRMARNTLSGVLVDGKPGEAKLTGCTLCENGHFGIWVDSGCSVSWQRNALSGNMLGDTGGRGSLDGEVKTFKVGDACSVWCEDKAVWLPGIVSKVLDDSFIVSAELPDKLEVRMEAMQQRIRKKTKAAQKGRQIEIKARDDSIRLPSGGDEPPSWSKKLKTYKRRQNAFNLFLREGGRSTPAWKALDPNERTKYQMRARKLDKDKEKELTKADKPQTIIQSNQLVKSIAKHKRGQSQA</sequence>
<dbReference type="InterPro" id="IPR011050">
    <property type="entry name" value="Pectin_lyase_fold/virulence"/>
</dbReference>
<feature type="region of interest" description="Disordered" evidence="1">
    <location>
        <begin position="1"/>
        <end position="24"/>
    </location>
</feature>